<dbReference type="InterPro" id="IPR050491">
    <property type="entry name" value="AmpC-like"/>
</dbReference>
<accession>W0FU75</accession>
<dbReference type="Gene3D" id="3.40.710.10">
    <property type="entry name" value="DD-peptidase/beta-lactamase superfamily"/>
    <property type="match status" value="1"/>
</dbReference>
<dbReference type="PANTHER" id="PTHR46825:SF9">
    <property type="entry name" value="BETA-LACTAMASE-RELATED DOMAIN-CONTAINING PROTEIN"/>
    <property type="match status" value="1"/>
</dbReference>
<proteinExistence type="predicted"/>
<dbReference type="AlphaFoldDB" id="W0FU75"/>
<sequence length="426" mass="48887">MKEHDIQQRLAAFIGQETEYWDFWGAIRIVKDGKILWETSRGYSCAEFGVKNTMSTRFTIASVSKQFTAFAVMLLYDRGLLSLDEDANAFLPEDMHIPAGITVHDLLAHTSGLYNFYNFEDNFYIGEDRLPYDRKAFLSKWILKQPVNVPGESFNYNNSNYNLLAWIIEYVSKQSYAEFLCENIFLPLGMVSTVFDDGVAVHENKANNYMHDYGKTVRVPYVNNLFLTGAGALVSDCDDLQKWYECLKQGKLLSAKAYKRYFAENMNHYCYGLERHDRNGVTMYAHGGDANGIAAYTQYFFEDDICIIILSNNESLNQYRLGEGVAGILYGKEPKHAVQPEEVPVSEEDLRKFTGTYLPGKIHIEMKNGTLYLVRVNQNIHIELYCIGPNTFIRRHEEQSYTHNLLPEGAEKPAVWGYELISKAFM</sequence>
<dbReference type="EMBL" id="KC247075">
    <property type="protein sequence ID" value="AHF27164.1"/>
    <property type="molecule type" value="Genomic_DNA"/>
</dbReference>
<dbReference type="SUPFAM" id="SSF56601">
    <property type="entry name" value="beta-lactamase/transpeptidase-like"/>
    <property type="match status" value="1"/>
</dbReference>
<organism evidence="2">
    <name type="scientific">uncultured bacterium Contig1763</name>
    <dbReference type="NCBI Taxonomy" id="1393507"/>
    <lineage>
        <taxon>Bacteria</taxon>
        <taxon>environmental samples</taxon>
    </lineage>
</organism>
<protein>
    <submittedName>
        <fullName evidence="2">Beta-lactamase</fullName>
    </submittedName>
</protein>
<dbReference type="Pfam" id="PF00144">
    <property type="entry name" value="Beta-lactamase"/>
    <property type="match status" value="1"/>
</dbReference>
<name>W0FU75_9BACT</name>
<dbReference type="InterPro" id="IPR012338">
    <property type="entry name" value="Beta-lactam/transpept-like"/>
</dbReference>
<evidence type="ECO:0000313" key="2">
    <source>
        <dbReference type="EMBL" id="AHF27164.1"/>
    </source>
</evidence>
<evidence type="ECO:0000259" key="1">
    <source>
        <dbReference type="Pfam" id="PF00144"/>
    </source>
</evidence>
<feature type="domain" description="Beta-lactamase-related" evidence="1">
    <location>
        <begin position="26"/>
        <end position="320"/>
    </location>
</feature>
<reference evidence="2" key="1">
    <citation type="journal article" date="2013" name="PLoS ONE">
        <title>Metagenomic insights into the carbohydrate-active enzymes carried by the microorganisms adhering to solid digesta in the rumen of cows.</title>
        <authorList>
            <person name="Wang L."/>
            <person name="Hatem A."/>
            <person name="Catalyurek U.V."/>
            <person name="Morrison M."/>
            <person name="Yu Z."/>
        </authorList>
    </citation>
    <scope>NUCLEOTIDE SEQUENCE</scope>
</reference>
<dbReference type="InterPro" id="IPR001466">
    <property type="entry name" value="Beta-lactam-related"/>
</dbReference>
<dbReference type="PANTHER" id="PTHR46825">
    <property type="entry name" value="D-ALANYL-D-ALANINE-CARBOXYPEPTIDASE/ENDOPEPTIDASE AMPH"/>
    <property type="match status" value="1"/>
</dbReference>